<dbReference type="InterPro" id="IPR032284">
    <property type="entry name" value="RecQ_Zn-bd"/>
</dbReference>
<keyword evidence="8" id="KW-0413">Isomerase</keyword>
<dbReference type="SMART" id="SM00487">
    <property type="entry name" value="DEXDc"/>
    <property type="match status" value="1"/>
</dbReference>
<dbReference type="InterPro" id="IPR001650">
    <property type="entry name" value="Helicase_C-like"/>
</dbReference>
<dbReference type="Pfam" id="PF16124">
    <property type="entry name" value="RecQ_Zn_bind"/>
    <property type="match status" value="1"/>
</dbReference>
<dbReference type="Proteomes" id="UP001596415">
    <property type="component" value="Unassembled WGS sequence"/>
</dbReference>
<evidence type="ECO:0000256" key="5">
    <source>
        <dbReference type="ARBA" id="ARBA00022806"/>
    </source>
</evidence>
<evidence type="ECO:0000256" key="8">
    <source>
        <dbReference type="ARBA" id="ARBA00023235"/>
    </source>
</evidence>
<keyword evidence="7" id="KW-0238">DNA-binding</keyword>
<evidence type="ECO:0000256" key="2">
    <source>
        <dbReference type="ARBA" id="ARBA00022723"/>
    </source>
</evidence>
<protein>
    <recommendedName>
        <fullName evidence="11">ATP-dependent DNA helicase RecQ</fullName>
        <ecNumber evidence="10">5.6.2.4</ecNumber>
    </recommendedName>
    <alternativeName>
        <fullName evidence="12">DNA 3'-5' helicase RecQ</fullName>
    </alternativeName>
</protein>
<dbReference type="InterPro" id="IPR036388">
    <property type="entry name" value="WH-like_DNA-bd_sf"/>
</dbReference>
<keyword evidence="2" id="KW-0479">Metal-binding</keyword>
<feature type="domain" description="Helicase C-terminal" evidence="14">
    <location>
        <begin position="210"/>
        <end position="378"/>
    </location>
</feature>
<dbReference type="Pfam" id="PF00270">
    <property type="entry name" value="DEAD"/>
    <property type="match status" value="1"/>
</dbReference>
<dbReference type="InterPro" id="IPR004589">
    <property type="entry name" value="DNA_helicase_ATP-dep_RecQ"/>
</dbReference>
<organism evidence="15 16">
    <name type="scientific">Jejudonia soesokkakensis</name>
    <dbReference type="NCBI Taxonomy" id="1323432"/>
    <lineage>
        <taxon>Bacteria</taxon>
        <taxon>Pseudomonadati</taxon>
        <taxon>Bacteroidota</taxon>
        <taxon>Flavobacteriia</taxon>
        <taxon>Flavobacteriales</taxon>
        <taxon>Flavobacteriaceae</taxon>
        <taxon>Jejudonia</taxon>
    </lineage>
</organism>
<dbReference type="PANTHER" id="PTHR13710:SF105">
    <property type="entry name" value="ATP-DEPENDENT DNA HELICASE Q1"/>
    <property type="match status" value="1"/>
</dbReference>
<evidence type="ECO:0000259" key="13">
    <source>
        <dbReference type="PROSITE" id="PS51192"/>
    </source>
</evidence>
<dbReference type="GO" id="GO:0004386">
    <property type="term" value="F:helicase activity"/>
    <property type="evidence" value="ECO:0007669"/>
    <property type="project" value="UniProtKB-KW"/>
</dbReference>
<evidence type="ECO:0000256" key="7">
    <source>
        <dbReference type="ARBA" id="ARBA00023125"/>
    </source>
</evidence>
<keyword evidence="4" id="KW-0378">Hydrolase</keyword>
<evidence type="ECO:0000256" key="12">
    <source>
        <dbReference type="ARBA" id="ARBA00044550"/>
    </source>
</evidence>
<evidence type="ECO:0000313" key="16">
    <source>
        <dbReference type="Proteomes" id="UP001596415"/>
    </source>
</evidence>
<keyword evidence="5 15" id="KW-0347">Helicase</keyword>
<dbReference type="CDD" id="cd17920">
    <property type="entry name" value="DEXHc_RecQ"/>
    <property type="match status" value="1"/>
</dbReference>
<dbReference type="InterPro" id="IPR011545">
    <property type="entry name" value="DEAD/DEAH_box_helicase_dom"/>
</dbReference>
<dbReference type="RefSeq" id="WP_380216901.1">
    <property type="nucleotide sequence ID" value="NZ_JBHTBN010000002.1"/>
</dbReference>
<name>A0ABW2MQ82_9FLAO</name>
<evidence type="ECO:0000256" key="3">
    <source>
        <dbReference type="ARBA" id="ARBA00022741"/>
    </source>
</evidence>
<dbReference type="PANTHER" id="PTHR13710">
    <property type="entry name" value="DNA HELICASE RECQ FAMILY MEMBER"/>
    <property type="match status" value="1"/>
</dbReference>
<keyword evidence="6" id="KW-0067">ATP-binding</keyword>
<dbReference type="Gene3D" id="1.10.10.10">
    <property type="entry name" value="Winged helix-like DNA-binding domain superfamily/Winged helix DNA-binding domain"/>
    <property type="match status" value="1"/>
</dbReference>
<dbReference type="NCBIfam" id="TIGR00614">
    <property type="entry name" value="recQ_fam"/>
    <property type="match status" value="1"/>
</dbReference>
<dbReference type="PROSITE" id="PS51194">
    <property type="entry name" value="HELICASE_CTER"/>
    <property type="match status" value="1"/>
</dbReference>
<evidence type="ECO:0000256" key="10">
    <source>
        <dbReference type="ARBA" id="ARBA00034808"/>
    </source>
</evidence>
<sequence length="632" mass="71200">MKTPLQILEEFWRYSAFKPRQEEIIEAVLDGRDTVALLPTGGGKSICFQVPAVLQPGICIVISPLVALMTDQVGVLKEKGIKALAITGGISFEELRTLLDNAIHGNYKFLYLSPERLQQEVVQNAIRQMPVNLIAVDEAHCISQWGNDFRPAYKNIVLVRQLHPLVPIIALTATATPEVLEDTINELNLEVPAIFKNSFTRENLAYKVYQADDKLYYVEQFLKNNAGSAIVYVRNRKATIEYSDQLNAIGISSTFYHGGISKKDKDSQLEQWKNGTISTIVATNAFGMGIDNPNVRFVIHIQLPESLESYFQEAGRAGRDGNYAQAIVLYNEYDKVLAHKQFVKSLASVEDLKHIYRKLNNYFQISYGEGVFTEHSFGFSEFCEQYQLNTLITFNGLTTLDRLGVLQLSKQFGRKSQVQFLIPSEKLLTYFEKDPTASVIGKSLLRIYGGIFEISTAVNLDYLAKKTGQSLHTIIEVLRKMERDEIIELSLRITDATITFLVPREDDKTIHVIAKDVNELNAKKEAQLDSVLTYITNEKKCRSLQLVSYFGEENEVACGICSVCASQNTSVSKKELQLISEKIKILLEEAPLTSRELVEKGTFTEAKILKVLQLLLDADQIGINTKNQYYLV</sequence>
<evidence type="ECO:0000259" key="14">
    <source>
        <dbReference type="PROSITE" id="PS51194"/>
    </source>
</evidence>
<keyword evidence="16" id="KW-1185">Reference proteome</keyword>
<dbReference type="Pfam" id="PF00271">
    <property type="entry name" value="Helicase_C"/>
    <property type="match status" value="1"/>
</dbReference>
<evidence type="ECO:0000256" key="11">
    <source>
        <dbReference type="ARBA" id="ARBA00044535"/>
    </source>
</evidence>
<dbReference type="SUPFAM" id="SSF52540">
    <property type="entry name" value="P-loop containing nucleoside triphosphate hydrolases"/>
    <property type="match status" value="1"/>
</dbReference>
<dbReference type="Gene3D" id="3.40.50.300">
    <property type="entry name" value="P-loop containing nucleotide triphosphate hydrolases"/>
    <property type="match status" value="2"/>
</dbReference>
<evidence type="ECO:0000256" key="4">
    <source>
        <dbReference type="ARBA" id="ARBA00022801"/>
    </source>
</evidence>
<comment type="caution">
    <text evidence="15">The sequence shown here is derived from an EMBL/GenBank/DDBJ whole genome shotgun (WGS) entry which is preliminary data.</text>
</comment>
<feature type="domain" description="Helicase ATP-binding" evidence="13">
    <location>
        <begin position="25"/>
        <end position="193"/>
    </location>
</feature>
<evidence type="ECO:0000256" key="9">
    <source>
        <dbReference type="ARBA" id="ARBA00034617"/>
    </source>
</evidence>
<comment type="similarity">
    <text evidence="1">Belongs to the helicase family. RecQ subfamily.</text>
</comment>
<gene>
    <name evidence="15" type="ORF">ACFQO1_05095</name>
</gene>
<keyword evidence="3" id="KW-0547">Nucleotide-binding</keyword>
<dbReference type="SMART" id="SM00490">
    <property type="entry name" value="HELICc"/>
    <property type="match status" value="1"/>
</dbReference>
<dbReference type="EC" id="5.6.2.4" evidence="10"/>
<dbReference type="EMBL" id="JBHTBN010000002">
    <property type="protein sequence ID" value="MFC7357052.1"/>
    <property type="molecule type" value="Genomic_DNA"/>
</dbReference>
<proteinExistence type="inferred from homology"/>
<evidence type="ECO:0000256" key="6">
    <source>
        <dbReference type="ARBA" id="ARBA00022840"/>
    </source>
</evidence>
<dbReference type="InterPro" id="IPR014001">
    <property type="entry name" value="Helicase_ATP-bd"/>
</dbReference>
<dbReference type="PROSITE" id="PS51192">
    <property type="entry name" value="HELICASE_ATP_BIND_1"/>
    <property type="match status" value="1"/>
</dbReference>
<evidence type="ECO:0000256" key="1">
    <source>
        <dbReference type="ARBA" id="ARBA00005446"/>
    </source>
</evidence>
<dbReference type="InterPro" id="IPR027417">
    <property type="entry name" value="P-loop_NTPase"/>
</dbReference>
<accession>A0ABW2MQ82</accession>
<reference evidence="16" key="1">
    <citation type="journal article" date="2019" name="Int. J. Syst. Evol. Microbiol.">
        <title>The Global Catalogue of Microorganisms (GCM) 10K type strain sequencing project: providing services to taxonomists for standard genome sequencing and annotation.</title>
        <authorList>
            <consortium name="The Broad Institute Genomics Platform"/>
            <consortium name="The Broad Institute Genome Sequencing Center for Infectious Disease"/>
            <person name="Wu L."/>
            <person name="Ma J."/>
        </authorList>
    </citation>
    <scope>NUCLEOTIDE SEQUENCE [LARGE SCALE GENOMIC DNA]</scope>
    <source>
        <strain evidence="16">CGMCC 1.16306</strain>
    </source>
</reference>
<evidence type="ECO:0000313" key="15">
    <source>
        <dbReference type="EMBL" id="MFC7357052.1"/>
    </source>
</evidence>
<comment type="catalytic activity">
    <reaction evidence="9">
        <text>Couples ATP hydrolysis with the unwinding of duplex DNA by translocating in the 3'-5' direction.</text>
        <dbReference type="EC" id="5.6.2.4"/>
    </reaction>
</comment>